<evidence type="ECO:0000313" key="2">
    <source>
        <dbReference type="Proteomes" id="UP000015241"/>
    </source>
</evidence>
<evidence type="ECO:0008006" key="3">
    <source>
        <dbReference type="Google" id="ProtNLM"/>
    </source>
</evidence>
<accession>S8EKG3</accession>
<evidence type="ECO:0000313" key="1">
    <source>
        <dbReference type="EMBL" id="EPT03804.1"/>
    </source>
</evidence>
<dbReference type="AlphaFoldDB" id="S8EKG3"/>
<name>S8EKG3_FOMSC</name>
<gene>
    <name evidence="1" type="ORF">FOMPIDRAFT_87067</name>
</gene>
<dbReference type="HOGENOM" id="CLU_653895_0_0_1"/>
<dbReference type="EMBL" id="KE504129">
    <property type="protein sequence ID" value="EPT03804.1"/>
    <property type="molecule type" value="Genomic_DNA"/>
</dbReference>
<keyword evidence="2" id="KW-1185">Reference proteome</keyword>
<dbReference type="Proteomes" id="UP000015241">
    <property type="component" value="Unassembled WGS sequence"/>
</dbReference>
<dbReference type="InParanoid" id="S8EKG3"/>
<dbReference type="OrthoDB" id="10431826at2759"/>
<proteinExistence type="predicted"/>
<organism evidence="1 2">
    <name type="scientific">Fomitopsis schrenkii</name>
    <name type="common">Brown rot fungus</name>
    <dbReference type="NCBI Taxonomy" id="2126942"/>
    <lineage>
        <taxon>Eukaryota</taxon>
        <taxon>Fungi</taxon>
        <taxon>Dikarya</taxon>
        <taxon>Basidiomycota</taxon>
        <taxon>Agaricomycotina</taxon>
        <taxon>Agaricomycetes</taxon>
        <taxon>Polyporales</taxon>
        <taxon>Fomitopsis</taxon>
    </lineage>
</organism>
<sequence>MATHIDSAKSAKSYLPHIPVEVYEHIVASGPLANTLTCALVCRTLYHRSRYLSLETIYLRDTPHVFQLSKYIRKHAQYRRAVKTVHIVGGEGGTARHLGTFAATCAPLLPAAGTLVIRGVKWGAGQTHQDIFQHLAILQGVVALTLKDIELPSPASLASLLRAFPALASLSCEQVRIHQYAKGRSALSTKTAELGLPWPSWCTQFALYADDVSAKPLSIAIGHGRRGLFDTVLFSRIDVDLTLKCLATSDLGSLFSSLHGPRLLSFRLNIDCRGLPSHLATHAVGKNLSLASLEVMALSLHIHIDAHEARDFDFGWLVDMLESIDYENVWVIKLSFQISGGDDMDGVQVTESLLDGDTTDVNLWRLDQLLSDDPFMSLREVWIVHDLRLCPKHSEGHMLFERTLLRQLPSLRQRPKLVIH</sequence>
<protein>
    <recommendedName>
        <fullName evidence="3">F-box domain-containing protein</fullName>
    </recommendedName>
</protein>
<reference evidence="1 2" key="1">
    <citation type="journal article" date="2012" name="Science">
        <title>The Paleozoic origin of enzymatic lignin decomposition reconstructed from 31 fungal genomes.</title>
        <authorList>
            <person name="Floudas D."/>
            <person name="Binder M."/>
            <person name="Riley R."/>
            <person name="Barry K."/>
            <person name="Blanchette R.A."/>
            <person name="Henrissat B."/>
            <person name="Martinez A.T."/>
            <person name="Otillar R."/>
            <person name="Spatafora J.W."/>
            <person name="Yadav J.S."/>
            <person name="Aerts A."/>
            <person name="Benoit I."/>
            <person name="Boyd A."/>
            <person name="Carlson A."/>
            <person name="Copeland A."/>
            <person name="Coutinho P.M."/>
            <person name="de Vries R.P."/>
            <person name="Ferreira P."/>
            <person name="Findley K."/>
            <person name="Foster B."/>
            <person name="Gaskell J."/>
            <person name="Glotzer D."/>
            <person name="Gorecki P."/>
            <person name="Heitman J."/>
            <person name="Hesse C."/>
            <person name="Hori C."/>
            <person name="Igarashi K."/>
            <person name="Jurgens J.A."/>
            <person name="Kallen N."/>
            <person name="Kersten P."/>
            <person name="Kohler A."/>
            <person name="Kuees U."/>
            <person name="Kumar T.K.A."/>
            <person name="Kuo A."/>
            <person name="LaButti K."/>
            <person name="Larrondo L.F."/>
            <person name="Lindquist E."/>
            <person name="Ling A."/>
            <person name="Lombard V."/>
            <person name="Lucas S."/>
            <person name="Lundell T."/>
            <person name="Martin R."/>
            <person name="McLaughlin D.J."/>
            <person name="Morgenstern I."/>
            <person name="Morin E."/>
            <person name="Murat C."/>
            <person name="Nagy L.G."/>
            <person name="Nolan M."/>
            <person name="Ohm R.A."/>
            <person name="Patyshakuliyeva A."/>
            <person name="Rokas A."/>
            <person name="Ruiz-Duenas F.J."/>
            <person name="Sabat G."/>
            <person name="Salamov A."/>
            <person name="Samejima M."/>
            <person name="Schmutz J."/>
            <person name="Slot J.C."/>
            <person name="St John F."/>
            <person name="Stenlid J."/>
            <person name="Sun H."/>
            <person name="Sun S."/>
            <person name="Syed K."/>
            <person name="Tsang A."/>
            <person name="Wiebenga A."/>
            <person name="Young D."/>
            <person name="Pisabarro A."/>
            <person name="Eastwood D.C."/>
            <person name="Martin F."/>
            <person name="Cullen D."/>
            <person name="Grigoriev I.V."/>
            <person name="Hibbett D.S."/>
        </authorList>
    </citation>
    <scope>NUCLEOTIDE SEQUENCE</scope>
    <source>
        <strain evidence="2">FP-58527</strain>
    </source>
</reference>